<dbReference type="Pfam" id="PF08613">
    <property type="entry name" value="Cyclin"/>
    <property type="match status" value="1"/>
</dbReference>
<sequence length="495" mass="54871">MPGSVSPGAFIGDKRDWLKVNGDVNHEEDCDQSDYDVDDVSFGLPLKSRHLEGNFDDILHISDAKKVRFVEGKSAMTVEQLLENTSNLNLFVEKNMERINGLRSGLDVQEWYRSSTPDTPTGTNISAKATASASAGSTSNFQLSEAGDRDSSTIGGIDSDQDSNQESNMLDSRLSNLLASTSAADYSLQKMDSSTYNESASNSHPNLDRTDDQRDNTLLIHSLLRTNSEETGLSGLHMTSKEASHVFIDILQLALRLSLQKEQNEHNNSDIENNNDDDNTTINNNNNNNNNSNNNNNNNNNNDDDDNDDNNNIDNNIIKDTSITTDNKEDTDITHITQNAEHPSDESLDSGLSPKLESIFQMKSTPTLSASDYIDRIESKCSFAPVIYLTASFLLITYCNLQFDDQNGFHIEQGITESMMHRLTIACIRVAAKLLEDTVHSHHYFSKVCGVSKKLLSKLELQLLLSLQSKPGGLIVTEQSIQTVMNIHSHIEKNC</sequence>
<name>W0TCP2_KLUMD</name>
<organism evidence="2 3">
    <name type="scientific">Kluyveromyces marxianus (strain DMKU3-1042 / BCC 29191 / NBRC 104275)</name>
    <name type="common">Yeast</name>
    <name type="synonym">Candida kefyr</name>
    <dbReference type="NCBI Taxonomy" id="1003335"/>
    <lineage>
        <taxon>Eukaryota</taxon>
        <taxon>Fungi</taxon>
        <taxon>Dikarya</taxon>
        <taxon>Ascomycota</taxon>
        <taxon>Saccharomycotina</taxon>
        <taxon>Saccharomycetes</taxon>
        <taxon>Saccharomycetales</taxon>
        <taxon>Saccharomycetaceae</taxon>
        <taxon>Kluyveromyces</taxon>
    </lineage>
</organism>
<dbReference type="GO" id="GO:0019901">
    <property type="term" value="F:protein kinase binding"/>
    <property type="evidence" value="ECO:0007669"/>
    <property type="project" value="InterPro"/>
</dbReference>
<dbReference type="Gene3D" id="1.10.472.10">
    <property type="entry name" value="Cyclin-like"/>
    <property type="match status" value="1"/>
</dbReference>
<dbReference type="KEGG" id="kmx:KLMA_40557"/>
<feature type="compositionally biased region" description="Acidic residues" evidence="1">
    <location>
        <begin position="302"/>
        <end position="311"/>
    </location>
</feature>
<dbReference type="GO" id="GO:0000307">
    <property type="term" value="C:cyclin-dependent protein kinase holoenzyme complex"/>
    <property type="evidence" value="ECO:0007669"/>
    <property type="project" value="UniProtKB-ARBA"/>
</dbReference>
<dbReference type="RefSeq" id="XP_022676402.1">
    <property type="nucleotide sequence ID" value="XM_022819880.1"/>
</dbReference>
<dbReference type="OrthoDB" id="5304883at2759"/>
<dbReference type="PANTHER" id="PTHR15615">
    <property type="match status" value="1"/>
</dbReference>
<feature type="compositionally biased region" description="Polar residues" evidence="1">
    <location>
        <begin position="192"/>
        <end position="205"/>
    </location>
</feature>
<dbReference type="EMBL" id="AP012216">
    <property type="protein sequence ID" value="BAO40581.1"/>
    <property type="molecule type" value="Genomic_DNA"/>
</dbReference>
<feature type="region of interest" description="Disordered" evidence="1">
    <location>
        <begin position="264"/>
        <end position="330"/>
    </location>
</feature>
<dbReference type="InterPro" id="IPR013922">
    <property type="entry name" value="Cyclin_PHO80-like"/>
</dbReference>
<feature type="compositionally biased region" description="Low complexity" evidence="1">
    <location>
        <begin position="280"/>
        <end position="301"/>
    </location>
</feature>
<feature type="region of interest" description="Disordered" evidence="1">
    <location>
        <begin position="192"/>
        <end position="213"/>
    </location>
</feature>
<accession>W0TCP2</accession>
<proteinExistence type="predicted"/>
<reference evidence="2 3" key="1">
    <citation type="journal article" date="2015" name="Biotechnol. Biofuels">
        <title>Genetic basis of the highly efficient yeast Kluyveromyces marxianus: complete genome sequence and transcriptome analyses.</title>
        <authorList>
            <person name="Lertwattanasakul N."/>
            <person name="Kosaka T."/>
            <person name="Hosoyama A."/>
            <person name="Suzuki Y."/>
            <person name="Rodrussamee N."/>
            <person name="Matsutani M."/>
            <person name="Murata M."/>
            <person name="Fujimoto N."/>
            <person name="Suprayogi"/>
            <person name="Tsuchikane K."/>
            <person name="Limtong S."/>
            <person name="Fujita N."/>
            <person name="Yamada M."/>
        </authorList>
    </citation>
    <scope>NUCLEOTIDE SEQUENCE [LARGE SCALE GENOMIC DNA]</scope>
    <source>
        <strain evidence="3">DMKU3-1042 / BCC 29191 / NBRC 104275</strain>
    </source>
</reference>
<feature type="region of interest" description="Disordered" evidence="1">
    <location>
        <begin position="113"/>
        <end position="169"/>
    </location>
</feature>
<evidence type="ECO:0000313" key="3">
    <source>
        <dbReference type="Proteomes" id="UP000065495"/>
    </source>
</evidence>
<dbReference type="Proteomes" id="UP000065495">
    <property type="component" value="Chromosome 4"/>
</dbReference>
<dbReference type="VEuPathDB" id="FungiDB:KLMA_40557"/>
<protein>
    <submittedName>
        <fullName evidence="2">PHO85 cyclin-8</fullName>
    </submittedName>
</protein>
<feature type="compositionally biased region" description="Low complexity" evidence="1">
    <location>
        <begin position="312"/>
        <end position="325"/>
    </location>
</feature>
<evidence type="ECO:0000313" key="2">
    <source>
        <dbReference type="EMBL" id="BAO40581.1"/>
    </source>
</evidence>
<dbReference type="PANTHER" id="PTHR15615:SF123">
    <property type="entry name" value="PHO85 CYCLIN-10-RELATED"/>
    <property type="match status" value="1"/>
</dbReference>
<feature type="compositionally biased region" description="Polar residues" evidence="1">
    <location>
        <begin position="113"/>
        <end position="125"/>
    </location>
</feature>
<dbReference type="GO" id="GO:0005634">
    <property type="term" value="C:nucleus"/>
    <property type="evidence" value="ECO:0007669"/>
    <property type="project" value="TreeGrafter"/>
</dbReference>
<gene>
    <name evidence="2" type="ORF">KLMA_40557</name>
</gene>
<dbReference type="GO" id="GO:0016538">
    <property type="term" value="F:cyclin-dependent protein serine/threonine kinase regulator activity"/>
    <property type="evidence" value="ECO:0007669"/>
    <property type="project" value="TreeGrafter"/>
</dbReference>
<evidence type="ECO:0000256" key="1">
    <source>
        <dbReference type="SAM" id="MobiDB-lite"/>
    </source>
</evidence>
<dbReference type="AlphaFoldDB" id="W0TCP2"/>
<feature type="compositionally biased region" description="Low complexity" evidence="1">
    <location>
        <begin position="126"/>
        <end position="139"/>
    </location>
</feature>
<dbReference type="GeneID" id="34716543"/>